<gene>
    <name evidence="1" type="ORF">CORMATOL_00406</name>
</gene>
<dbReference type="HOGENOM" id="CLU_3116872_0_0_11"/>
<organism evidence="1 2">
    <name type="scientific">Corynebacterium matruchotii ATCC 33806</name>
    <dbReference type="NCBI Taxonomy" id="566549"/>
    <lineage>
        <taxon>Bacteria</taxon>
        <taxon>Bacillati</taxon>
        <taxon>Actinomycetota</taxon>
        <taxon>Actinomycetes</taxon>
        <taxon>Mycobacteriales</taxon>
        <taxon>Corynebacteriaceae</taxon>
        <taxon>Corynebacterium</taxon>
    </lineage>
</organism>
<sequence>MLDVVLPPPQPIDLHPQRLYVLDGTLVPCWCWQEAKNLYSGKRHKAGHNL</sequence>
<name>C0E0A6_9CORY</name>
<dbReference type="EMBL" id="ACEB01000004">
    <property type="protein sequence ID" value="EEG27997.1"/>
    <property type="molecule type" value="Genomic_DNA"/>
</dbReference>
<evidence type="ECO:0000313" key="1">
    <source>
        <dbReference type="EMBL" id="EEG27997.1"/>
    </source>
</evidence>
<dbReference type="AlphaFoldDB" id="C0E0A6"/>
<dbReference type="Proteomes" id="UP000006247">
    <property type="component" value="Unassembled WGS sequence"/>
</dbReference>
<reference evidence="1 2" key="1">
    <citation type="submission" date="2009-01" db="EMBL/GenBank/DDBJ databases">
        <authorList>
            <person name="Fulton L."/>
            <person name="Clifton S."/>
            <person name="Chinwalla A.T."/>
            <person name="Mitreva M."/>
            <person name="Sodergren E."/>
            <person name="Weinstock G."/>
            <person name="Clifton S."/>
            <person name="Dooling D.J."/>
            <person name="Fulton B."/>
            <person name="Minx P."/>
            <person name="Pepin K.H."/>
            <person name="Johnson M."/>
            <person name="Bhonagiri V."/>
            <person name="Nash W.E."/>
            <person name="Mardis E.R."/>
            <person name="Wilson R.K."/>
        </authorList>
    </citation>
    <scope>NUCLEOTIDE SEQUENCE [LARGE SCALE GENOMIC DNA]</scope>
    <source>
        <strain evidence="1 2">ATCC 33806</strain>
    </source>
</reference>
<accession>C0E0A6</accession>
<proteinExistence type="predicted"/>
<comment type="caution">
    <text evidence="1">The sequence shown here is derived from an EMBL/GenBank/DDBJ whole genome shotgun (WGS) entry which is preliminary data.</text>
</comment>
<evidence type="ECO:0000313" key="2">
    <source>
        <dbReference type="Proteomes" id="UP000006247"/>
    </source>
</evidence>
<protein>
    <submittedName>
        <fullName evidence="1">Uncharacterized protein</fullName>
    </submittedName>
</protein>